<dbReference type="PROSITE" id="PS51257">
    <property type="entry name" value="PROKAR_LIPOPROTEIN"/>
    <property type="match status" value="1"/>
</dbReference>
<accession>U2H962</accession>
<dbReference type="Gene3D" id="3.30.750.170">
    <property type="match status" value="1"/>
</dbReference>
<evidence type="ECO:0000313" key="3">
    <source>
        <dbReference type="Proteomes" id="UP000016584"/>
    </source>
</evidence>
<dbReference type="STRING" id="1346330.M472_05790"/>
<dbReference type="eggNOG" id="COG0793">
    <property type="taxonomic scope" value="Bacteria"/>
</dbReference>
<dbReference type="InterPro" id="IPR029045">
    <property type="entry name" value="ClpP/crotonase-like_dom_sf"/>
</dbReference>
<name>U2H962_9SPHI</name>
<dbReference type="GO" id="GO:0007165">
    <property type="term" value="P:signal transduction"/>
    <property type="evidence" value="ECO:0007669"/>
    <property type="project" value="TreeGrafter"/>
</dbReference>
<dbReference type="Gene3D" id="2.30.42.10">
    <property type="match status" value="1"/>
</dbReference>
<dbReference type="PATRIC" id="fig|1346330.5.peg.3327"/>
<organism evidence="2 3">
    <name type="scientific">Sphingobacterium paucimobilis HER1398</name>
    <dbReference type="NCBI Taxonomy" id="1346330"/>
    <lineage>
        <taxon>Bacteria</taxon>
        <taxon>Pseudomonadati</taxon>
        <taxon>Bacteroidota</taxon>
        <taxon>Sphingobacteriia</taxon>
        <taxon>Sphingobacteriales</taxon>
        <taxon>Sphingobacteriaceae</taxon>
        <taxon>Sphingobacterium</taxon>
    </lineage>
</organism>
<dbReference type="InterPro" id="IPR005151">
    <property type="entry name" value="Tail-specific_protease"/>
</dbReference>
<dbReference type="PANTHER" id="PTHR32060">
    <property type="entry name" value="TAIL-SPECIFIC PROTEASE"/>
    <property type="match status" value="1"/>
</dbReference>
<dbReference type="SUPFAM" id="SSF50156">
    <property type="entry name" value="PDZ domain-like"/>
    <property type="match status" value="1"/>
</dbReference>
<reference evidence="2 3" key="1">
    <citation type="journal article" date="2013" name="Genome Announc.">
        <title>The Draft Genome Sequence of Sphingomonas paucimobilis Strain HER1398 (Proteobacteria), Host to the Giant PAU Phage, Indicates That It Is a Member of the Genus Sphingobacterium (Bacteroidetes).</title>
        <authorList>
            <person name="White R.A.III."/>
            <person name="Suttle C.A."/>
        </authorList>
    </citation>
    <scope>NUCLEOTIDE SEQUENCE [LARGE SCALE GENOMIC DNA]</scope>
    <source>
        <strain evidence="2 3">HER1398</strain>
    </source>
</reference>
<feature type="domain" description="Tail specific protease" evidence="1">
    <location>
        <begin position="214"/>
        <end position="439"/>
    </location>
</feature>
<dbReference type="SMART" id="SM00245">
    <property type="entry name" value="TSPc"/>
    <property type="match status" value="1"/>
</dbReference>
<proteinExistence type="predicted"/>
<dbReference type="GO" id="GO:0006508">
    <property type="term" value="P:proteolysis"/>
    <property type="evidence" value="ECO:0007669"/>
    <property type="project" value="InterPro"/>
</dbReference>
<dbReference type="InterPro" id="IPR036034">
    <property type="entry name" value="PDZ_sf"/>
</dbReference>
<evidence type="ECO:0000259" key="1">
    <source>
        <dbReference type="SMART" id="SM00245"/>
    </source>
</evidence>
<dbReference type="GO" id="GO:0008236">
    <property type="term" value="F:serine-type peptidase activity"/>
    <property type="evidence" value="ECO:0007669"/>
    <property type="project" value="InterPro"/>
</dbReference>
<sequence>MKKILSYLVLLAAISFSVGCKKNLVEPKPEEPPIEIVEEDELFLKDSTLLYTKLLSLWQDYIIPRNLASLDDPTVLRSLTKNYNTAENVLNYLMGLTPIDPTTGKPIDRFSFLDREGEISREIESAVASSYGMYVFYLQTEEAFRDAGNAYLYVRMVDVNSPAYAAGIRRGDRILSLAGRTDLDWNNQQRQNFKGLNEALKSSSMNVRWATPNSVTNEKLITNSIYNFDPVLENKVFEVNTNAKGIQKVGYLAFSSFVAIENKGIKTQMYADFEDIFNSFESSGINSLIVDLRYNGGGSVYTAEYLADKIIPAFSGKKKMYDFKMNDVLEKQWKWTAQDSAFGPVNFDKKGNLNLATVYFLVTNSTASASELLINTLKPHMNVVVIGSENTYGKPVGFFEVPIEHGESKVGIYVTSFQMFNSEGFGDYFGGLKPDKITYEDFLKDFGDSQEGFIAEALYHVKTGMYSTLTKAAIASKDRLRNQNSKNIKNINSRPSDMGMFKFNKETLRLKE</sequence>
<dbReference type="AlphaFoldDB" id="U2H962"/>
<keyword evidence="3" id="KW-1185">Reference proteome</keyword>
<dbReference type="PANTHER" id="PTHR32060:SF30">
    <property type="entry name" value="CARBOXY-TERMINAL PROCESSING PROTEASE CTPA"/>
    <property type="match status" value="1"/>
</dbReference>
<dbReference type="Pfam" id="PF03572">
    <property type="entry name" value="Peptidase_S41"/>
    <property type="match status" value="1"/>
</dbReference>
<dbReference type="OrthoDB" id="7168509at2"/>
<protein>
    <recommendedName>
        <fullName evidence="1">Tail specific protease domain-containing protein</fullName>
    </recommendedName>
</protein>
<dbReference type="GO" id="GO:0004175">
    <property type="term" value="F:endopeptidase activity"/>
    <property type="evidence" value="ECO:0007669"/>
    <property type="project" value="TreeGrafter"/>
</dbReference>
<gene>
    <name evidence="2" type="ORF">M472_05790</name>
</gene>
<dbReference type="CDD" id="cd07561">
    <property type="entry name" value="Peptidase_S41_CPP_like"/>
    <property type="match status" value="1"/>
</dbReference>
<dbReference type="RefSeq" id="WP_021071465.1">
    <property type="nucleotide sequence ID" value="NZ_ATDL01000017.1"/>
</dbReference>
<comment type="caution">
    <text evidence="2">The sequence shown here is derived from an EMBL/GenBank/DDBJ whole genome shotgun (WGS) entry which is preliminary data.</text>
</comment>
<dbReference type="SUPFAM" id="SSF52096">
    <property type="entry name" value="ClpP/crotonase"/>
    <property type="match status" value="1"/>
</dbReference>
<dbReference type="Gene3D" id="3.90.226.10">
    <property type="entry name" value="2-enoyl-CoA Hydratase, Chain A, domain 1"/>
    <property type="match status" value="1"/>
</dbReference>
<evidence type="ECO:0000313" key="2">
    <source>
        <dbReference type="EMBL" id="ERJ58271.1"/>
    </source>
</evidence>
<dbReference type="Proteomes" id="UP000016584">
    <property type="component" value="Unassembled WGS sequence"/>
</dbReference>
<dbReference type="EMBL" id="ATDL01000017">
    <property type="protein sequence ID" value="ERJ58271.1"/>
    <property type="molecule type" value="Genomic_DNA"/>
</dbReference>
<dbReference type="GO" id="GO:0030288">
    <property type="term" value="C:outer membrane-bounded periplasmic space"/>
    <property type="evidence" value="ECO:0007669"/>
    <property type="project" value="TreeGrafter"/>
</dbReference>